<feature type="transmembrane region" description="Helical" evidence="1">
    <location>
        <begin position="57"/>
        <end position="75"/>
    </location>
</feature>
<accession>A0AAN9J703</accession>
<dbReference type="AlphaFoldDB" id="A0AAN9J703"/>
<evidence type="ECO:0000313" key="3">
    <source>
        <dbReference type="Proteomes" id="UP001359559"/>
    </source>
</evidence>
<gene>
    <name evidence="2" type="ORF">RJT34_15729</name>
</gene>
<dbReference type="EMBL" id="JAYKXN010000004">
    <property type="protein sequence ID" value="KAK7292874.1"/>
    <property type="molecule type" value="Genomic_DNA"/>
</dbReference>
<feature type="transmembrane region" description="Helical" evidence="1">
    <location>
        <begin position="17"/>
        <end position="36"/>
    </location>
</feature>
<keyword evidence="1" id="KW-0472">Membrane</keyword>
<proteinExistence type="predicted"/>
<sequence>MTLLGTIIVPYQQFQNLMLLLAWSILSLPVCSVLRNNIYGFPPVKLEKKKAKFLEQLVFFFCVVFHFLNTLEVWITGDVLRSWRRVSRLVAGHRGRGV</sequence>
<reference evidence="2 3" key="1">
    <citation type="submission" date="2024-01" db="EMBL/GenBank/DDBJ databases">
        <title>The genomes of 5 underutilized Papilionoideae crops provide insights into root nodulation and disease resistance.</title>
        <authorList>
            <person name="Yuan L."/>
        </authorList>
    </citation>
    <scope>NUCLEOTIDE SEQUENCE [LARGE SCALE GENOMIC DNA]</scope>
    <source>
        <strain evidence="2">LY-2023</strain>
        <tissue evidence="2">Leaf</tissue>
    </source>
</reference>
<protein>
    <submittedName>
        <fullName evidence="2">Uncharacterized protein</fullName>
    </submittedName>
</protein>
<organism evidence="2 3">
    <name type="scientific">Clitoria ternatea</name>
    <name type="common">Butterfly pea</name>
    <dbReference type="NCBI Taxonomy" id="43366"/>
    <lineage>
        <taxon>Eukaryota</taxon>
        <taxon>Viridiplantae</taxon>
        <taxon>Streptophyta</taxon>
        <taxon>Embryophyta</taxon>
        <taxon>Tracheophyta</taxon>
        <taxon>Spermatophyta</taxon>
        <taxon>Magnoliopsida</taxon>
        <taxon>eudicotyledons</taxon>
        <taxon>Gunneridae</taxon>
        <taxon>Pentapetalae</taxon>
        <taxon>rosids</taxon>
        <taxon>fabids</taxon>
        <taxon>Fabales</taxon>
        <taxon>Fabaceae</taxon>
        <taxon>Papilionoideae</taxon>
        <taxon>50 kb inversion clade</taxon>
        <taxon>NPAAA clade</taxon>
        <taxon>indigoferoid/millettioid clade</taxon>
        <taxon>Phaseoleae</taxon>
        <taxon>Clitoria</taxon>
    </lineage>
</organism>
<dbReference type="Proteomes" id="UP001359559">
    <property type="component" value="Unassembled WGS sequence"/>
</dbReference>
<keyword evidence="1" id="KW-1133">Transmembrane helix</keyword>
<name>A0AAN9J703_CLITE</name>
<evidence type="ECO:0000313" key="2">
    <source>
        <dbReference type="EMBL" id="KAK7292874.1"/>
    </source>
</evidence>
<comment type="caution">
    <text evidence="2">The sequence shown here is derived from an EMBL/GenBank/DDBJ whole genome shotgun (WGS) entry which is preliminary data.</text>
</comment>
<evidence type="ECO:0000256" key="1">
    <source>
        <dbReference type="SAM" id="Phobius"/>
    </source>
</evidence>
<keyword evidence="3" id="KW-1185">Reference proteome</keyword>
<keyword evidence="1" id="KW-0812">Transmembrane</keyword>